<evidence type="ECO:0000256" key="2">
    <source>
        <dbReference type="ARBA" id="ARBA00022729"/>
    </source>
</evidence>
<dbReference type="PANTHER" id="PTHR43817:SF1">
    <property type="entry name" value="HYDROLASE, FAMILY 43, PUTATIVE (AFU_ORTHOLOGUE AFUA_3G01660)-RELATED"/>
    <property type="match status" value="1"/>
</dbReference>
<dbReference type="RefSeq" id="WP_169455661.1">
    <property type="nucleotide sequence ID" value="NZ_CP051774.1"/>
</dbReference>
<feature type="signal peptide" evidence="8">
    <location>
        <begin position="1"/>
        <end position="19"/>
    </location>
</feature>
<dbReference type="InterPro" id="IPR010496">
    <property type="entry name" value="AL/BT2_dom"/>
</dbReference>
<dbReference type="InterPro" id="IPR006710">
    <property type="entry name" value="Glyco_hydro_43"/>
</dbReference>
<reference evidence="10 11" key="1">
    <citation type="submission" date="2020-04" db="EMBL/GenBank/DDBJ databases">
        <title>Luteolibacter sp. G-1-1-1 isolated from soil.</title>
        <authorList>
            <person name="Dahal R.H."/>
        </authorList>
    </citation>
    <scope>NUCLEOTIDE SEQUENCE [LARGE SCALE GENOMIC DNA]</scope>
    <source>
        <strain evidence="10 11">G-1-1-1</strain>
    </source>
</reference>
<evidence type="ECO:0000256" key="3">
    <source>
        <dbReference type="ARBA" id="ARBA00022801"/>
    </source>
</evidence>
<dbReference type="AlphaFoldDB" id="A0A858RKY4"/>
<dbReference type="SUPFAM" id="SSF75005">
    <property type="entry name" value="Arabinanase/levansucrase/invertase"/>
    <property type="match status" value="1"/>
</dbReference>
<dbReference type="Pfam" id="PF04616">
    <property type="entry name" value="Glyco_hydro_43"/>
    <property type="match status" value="1"/>
</dbReference>
<dbReference type="Pfam" id="PF06439">
    <property type="entry name" value="3keto-disac_hyd"/>
    <property type="match status" value="1"/>
</dbReference>
<dbReference type="Proteomes" id="UP000501812">
    <property type="component" value="Chromosome"/>
</dbReference>
<dbReference type="EMBL" id="CP051774">
    <property type="protein sequence ID" value="QJE97261.1"/>
    <property type="molecule type" value="Genomic_DNA"/>
</dbReference>
<evidence type="ECO:0000259" key="9">
    <source>
        <dbReference type="Pfam" id="PF06439"/>
    </source>
</evidence>
<dbReference type="KEGG" id="luo:HHL09_16180"/>
<dbReference type="PANTHER" id="PTHR43817">
    <property type="entry name" value="GLYCOSYL HYDROLASE"/>
    <property type="match status" value="1"/>
</dbReference>
<comment type="similarity">
    <text evidence="1 7">Belongs to the glycosyl hydrolase 43 family.</text>
</comment>
<feature type="domain" description="3-keto-alpha-glucoside-1,2-lyase/3-keto-2-hydroxy-glucal hydratase" evidence="9">
    <location>
        <begin position="381"/>
        <end position="521"/>
    </location>
</feature>
<feature type="active site" description="Proton acceptor" evidence="5">
    <location>
        <position position="29"/>
    </location>
</feature>
<name>A0A858RKY4_9BACT</name>
<feature type="site" description="Important for catalytic activity, responsible for pKa modulation of the active site Glu and correct orientation of both the proton donor and substrate" evidence="6">
    <location>
        <position position="145"/>
    </location>
</feature>
<evidence type="ECO:0000256" key="7">
    <source>
        <dbReference type="RuleBase" id="RU361187"/>
    </source>
</evidence>
<evidence type="ECO:0000256" key="4">
    <source>
        <dbReference type="ARBA" id="ARBA00023295"/>
    </source>
</evidence>
<evidence type="ECO:0000313" key="11">
    <source>
        <dbReference type="Proteomes" id="UP000501812"/>
    </source>
</evidence>
<dbReference type="Gene3D" id="2.115.10.20">
    <property type="entry name" value="Glycosyl hydrolase domain, family 43"/>
    <property type="match status" value="1"/>
</dbReference>
<proteinExistence type="inferred from homology"/>
<keyword evidence="4 7" id="KW-0326">Glycosidase</keyword>
<evidence type="ECO:0000313" key="10">
    <source>
        <dbReference type="EMBL" id="QJE97261.1"/>
    </source>
</evidence>
<keyword evidence="2 8" id="KW-0732">Signal</keyword>
<dbReference type="CDD" id="cd18820">
    <property type="entry name" value="GH43_LbAraf43-like"/>
    <property type="match status" value="1"/>
</dbReference>
<keyword evidence="11" id="KW-1185">Reference proteome</keyword>
<dbReference type="GO" id="GO:0005975">
    <property type="term" value="P:carbohydrate metabolic process"/>
    <property type="evidence" value="ECO:0007669"/>
    <property type="project" value="InterPro"/>
</dbReference>
<evidence type="ECO:0000256" key="5">
    <source>
        <dbReference type="PIRSR" id="PIRSR606710-1"/>
    </source>
</evidence>
<dbReference type="GO" id="GO:0004553">
    <property type="term" value="F:hydrolase activity, hydrolyzing O-glycosyl compounds"/>
    <property type="evidence" value="ECO:0007669"/>
    <property type="project" value="InterPro"/>
</dbReference>
<feature type="chain" id="PRO_5033049617" evidence="8">
    <location>
        <begin position="20"/>
        <end position="524"/>
    </location>
</feature>
<dbReference type="InterPro" id="IPR023296">
    <property type="entry name" value="Glyco_hydro_beta-prop_sf"/>
</dbReference>
<organism evidence="10 11">
    <name type="scientific">Luteolibacter luteus</name>
    <dbReference type="NCBI Taxonomy" id="2728835"/>
    <lineage>
        <taxon>Bacteria</taxon>
        <taxon>Pseudomonadati</taxon>
        <taxon>Verrucomicrobiota</taxon>
        <taxon>Verrucomicrobiia</taxon>
        <taxon>Verrucomicrobiales</taxon>
        <taxon>Verrucomicrobiaceae</taxon>
        <taxon>Luteolibacter</taxon>
    </lineage>
</organism>
<dbReference type="Gene3D" id="2.60.120.560">
    <property type="entry name" value="Exo-inulinase, domain 1"/>
    <property type="match status" value="1"/>
</dbReference>
<feature type="active site" description="Proton donor" evidence="5">
    <location>
        <position position="212"/>
    </location>
</feature>
<protein>
    <submittedName>
        <fullName evidence="10">Family 43 glycosylhydrolase</fullName>
    </submittedName>
</protein>
<keyword evidence="3 7" id="KW-0378">Hydrolase</keyword>
<evidence type="ECO:0000256" key="1">
    <source>
        <dbReference type="ARBA" id="ARBA00009865"/>
    </source>
</evidence>
<gene>
    <name evidence="10" type="ORF">HHL09_16180</name>
</gene>
<evidence type="ECO:0000256" key="6">
    <source>
        <dbReference type="PIRSR" id="PIRSR606710-2"/>
    </source>
</evidence>
<evidence type="ECO:0000256" key="8">
    <source>
        <dbReference type="SAM" id="SignalP"/>
    </source>
</evidence>
<sequence>MFRTLIFSASLISASVAQNFVNPIAEGADPCVIRHDDKYIWCQSAGNRGVALWVSDRLTSLGTPHVVWQAPENGPYSKEVWAPELQFIDGKFYIYVAASDGKNANHLAYALESEGSDPLGPYKLHGPFATGEGSDGKSPNIWAIDMMVFKNDGKLYAVWSGWDKPGSDNQYLYIAPMKSPVELSGPRVLLSKNDTYLWERTEEREGSRGLAEGPQILQHEGRTFLIYSTAASWLPTYKLGLMELTGEDPLDPTSWKKHDQPVFRGTEKTFGVGHGGFVQSPDGKEWWNVYHAKRDRGGNWLRSIFVQPFTFRDGVPDFGQPVDPGTSLPLPSGEKILSSSLPLAVSFRNSRDLDAFSYYGHQQFLAITDKGVELGTAPAEPVNAYRAGEKLVLDGGEFTDFSVDTEISFLKGDRDAGLLFRVTDPSVGFDAQRGYFAGIIPGNKTVVLGKTDGKNWKEISRAPLTSDVSSGVKLAVTAKGKEITVSLDGKKVLSAEDDTYAKGSVGLRVVDTHARFENLNITGN</sequence>
<accession>A0A858RKY4</accession>